<keyword evidence="2" id="KW-1185">Reference proteome</keyword>
<evidence type="ECO:0000313" key="2">
    <source>
        <dbReference type="Proteomes" id="UP000265520"/>
    </source>
</evidence>
<dbReference type="Proteomes" id="UP000265520">
    <property type="component" value="Unassembled WGS sequence"/>
</dbReference>
<reference evidence="1 2" key="1">
    <citation type="journal article" date="2018" name="Front. Plant Sci.">
        <title>Red Clover (Trifolium pratense) and Zigzag Clover (T. medium) - A Picture of Genomic Similarities and Differences.</title>
        <authorList>
            <person name="Dluhosova J."/>
            <person name="Istvanek J."/>
            <person name="Nedelnik J."/>
            <person name="Repkova J."/>
        </authorList>
    </citation>
    <scope>NUCLEOTIDE SEQUENCE [LARGE SCALE GENOMIC DNA]</scope>
    <source>
        <strain evidence="2">cv. 10/8</strain>
        <tissue evidence="1">Leaf</tissue>
    </source>
</reference>
<gene>
    <name evidence="1" type="ORF">A2U01_0009754</name>
</gene>
<protein>
    <submittedName>
        <fullName evidence="1">Uncharacterized protein</fullName>
    </submittedName>
</protein>
<evidence type="ECO:0000313" key="1">
    <source>
        <dbReference type="EMBL" id="MCH88861.1"/>
    </source>
</evidence>
<sequence>MEDLLKDLVQQLYSVIGKPVPEAVGMLNIDKAMTY</sequence>
<organism evidence="1 2">
    <name type="scientific">Trifolium medium</name>
    <dbReference type="NCBI Taxonomy" id="97028"/>
    <lineage>
        <taxon>Eukaryota</taxon>
        <taxon>Viridiplantae</taxon>
        <taxon>Streptophyta</taxon>
        <taxon>Embryophyta</taxon>
        <taxon>Tracheophyta</taxon>
        <taxon>Spermatophyta</taxon>
        <taxon>Magnoliopsida</taxon>
        <taxon>eudicotyledons</taxon>
        <taxon>Gunneridae</taxon>
        <taxon>Pentapetalae</taxon>
        <taxon>rosids</taxon>
        <taxon>fabids</taxon>
        <taxon>Fabales</taxon>
        <taxon>Fabaceae</taxon>
        <taxon>Papilionoideae</taxon>
        <taxon>50 kb inversion clade</taxon>
        <taxon>NPAAA clade</taxon>
        <taxon>Hologalegina</taxon>
        <taxon>IRL clade</taxon>
        <taxon>Trifolieae</taxon>
        <taxon>Trifolium</taxon>
    </lineage>
</organism>
<comment type="caution">
    <text evidence="1">The sequence shown here is derived from an EMBL/GenBank/DDBJ whole genome shotgun (WGS) entry which is preliminary data.</text>
</comment>
<name>A0A392MNC0_9FABA</name>
<dbReference type="AlphaFoldDB" id="A0A392MNC0"/>
<accession>A0A392MNC0</accession>
<proteinExistence type="predicted"/>
<dbReference type="EMBL" id="LXQA010014995">
    <property type="protein sequence ID" value="MCH88861.1"/>
    <property type="molecule type" value="Genomic_DNA"/>
</dbReference>